<keyword evidence="6" id="KW-0804">Transcription</keyword>
<dbReference type="PANTHER" id="PTHR23171:SF5">
    <property type="entry name" value="DNA-DIRECTED RNA POLYMERASE II SUBUNIT GRINL1A"/>
    <property type="match status" value="1"/>
</dbReference>
<evidence type="ECO:0000256" key="5">
    <source>
        <dbReference type="ARBA" id="ARBA00023054"/>
    </source>
</evidence>
<keyword evidence="5" id="KW-0175">Coiled coil</keyword>
<dbReference type="PANTHER" id="PTHR23171">
    <property type="entry name" value="GDOWN1"/>
    <property type="match status" value="1"/>
</dbReference>
<dbReference type="PRINTS" id="PR02085">
    <property type="entry name" value="POLR2GRINL1"/>
</dbReference>
<protein>
    <recommendedName>
        <fullName evidence="8">DNA-directed RNA polymerase II subunit GRINL1A</fullName>
    </recommendedName>
    <alternativeName>
        <fullName evidence="10">DNA-directed RNA polymerase II subunit M</fullName>
    </alternativeName>
    <alternativeName>
        <fullName evidence="9">Glutamate receptor-like protein 1A</fullName>
    </alternativeName>
</protein>
<organism evidence="12 13">
    <name type="scientific">Rangifer tarandus platyrhynchus</name>
    <name type="common">Svalbard reindeer</name>
    <dbReference type="NCBI Taxonomy" id="3082113"/>
    <lineage>
        <taxon>Eukaryota</taxon>
        <taxon>Metazoa</taxon>
        <taxon>Chordata</taxon>
        <taxon>Craniata</taxon>
        <taxon>Vertebrata</taxon>
        <taxon>Euteleostomi</taxon>
        <taxon>Mammalia</taxon>
        <taxon>Eutheria</taxon>
        <taxon>Laurasiatheria</taxon>
        <taxon>Artiodactyla</taxon>
        <taxon>Ruminantia</taxon>
        <taxon>Pecora</taxon>
        <taxon>Cervidae</taxon>
        <taxon>Odocoileinae</taxon>
        <taxon>Rangifer</taxon>
    </lineage>
</organism>
<gene>
    <name evidence="12" type="ORF">MRATA1EN1_LOCUS22843</name>
</gene>
<feature type="compositionally biased region" description="Polar residues" evidence="11">
    <location>
        <begin position="74"/>
        <end position="93"/>
    </location>
</feature>
<evidence type="ECO:0000256" key="10">
    <source>
        <dbReference type="ARBA" id="ARBA00033073"/>
    </source>
</evidence>
<dbReference type="Pfam" id="PF15328">
    <property type="entry name" value="GCOM2"/>
    <property type="match status" value="1"/>
</dbReference>
<feature type="region of interest" description="Disordered" evidence="11">
    <location>
        <begin position="132"/>
        <end position="185"/>
    </location>
</feature>
<dbReference type="InterPro" id="IPR051375">
    <property type="entry name" value="Tuftelin_GRINL1A/MYZAP/CCD68"/>
</dbReference>
<dbReference type="Proteomes" id="UP001176941">
    <property type="component" value="Chromosome 34"/>
</dbReference>
<evidence type="ECO:0000256" key="4">
    <source>
        <dbReference type="ARBA" id="ARBA00022553"/>
    </source>
</evidence>
<accession>A0ABN8ZNT3</accession>
<feature type="non-terminal residue" evidence="12">
    <location>
        <position position="1"/>
    </location>
</feature>
<evidence type="ECO:0000256" key="2">
    <source>
        <dbReference type="ARBA" id="ARBA00009876"/>
    </source>
</evidence>
<evidence type="ECO:0000256" key="11">
    <source>
        <dbReference type="SAM" id="MobiDB-lite"/>
    </source>
</evidence>
<evidence type="ECO:0000256" key="3">
    <source>
        <dbReference type="ARBA" id="ARBA00022478"/>
    </source>
</evidence>
<dbReference type="InterPro" id="IPR026213">
    <property type="entry name" value="GRINL1"/>
</dbReference>
<comment type="subcellular location">
    <subcellularLocation>
        <location evidence="1">Nucleus</location>
    </subcellularLocation>
</comment>
<feature type="compositionally biased region" description="Polar residues" evidence="11">
    <location>
        <begin position="8"/>
        <end position="18"/>
    </location>
</feature>
<comment type="similarity">
    <text evidence="2">Belongs to the GRINL1 family.</text>
</comment>
<proteinExistence type="inferred from homology"/>
<keyword evidence="7" id="KW-0539">Nucleus</keyword>
<name>A0ABN8ZNT3_RANTA</name>
<feature type="compositionally biased region" description="Basic and acidic residues" evidence="11">
    <location>
        <begin position="95"/>
        <end position="108"/>
    </location>
</feature>
<dbReference type="EMBL" id="OX460345">
    <property type="protein sequence ID" value="CAI9173881.1"/>
    <property type="molecule type" value="Genomic_DNA"/>
</dbReference>
<feature type="compositionally biased region" description="Polar residues" evidence="11">
    <location>
        <begin position="32"/>
        <end position="44"/>
    </location>
</feature>
<keyword evidence="4" id="KW-0597">Phosphoprotein</keyword>
<evidence type="ECO:0000313" key="12">
    <source>
        <dbReference type="EMBL" id="CAI9173881.1"/>
    </source>
</evidence>
<reference evidence="12" key="1">
    <citation type="submission" date="2023-04" db="EMBL/GenBank/DDBJ databases">
        <authorList>
            <consortium name="ELIXIR-Norway"/>
        </authorList>
    </citation>
    <scope>NUCLEOTIDE SEQUENCE [LARGE SCALE GENOMIC DNA]</scope>
</reference>
<evidence type="ECO:0000256" key="9">
    <source>
        <dbReference type="ARBA" id="ARBA00029649"/>
    </source>
</evidence>
<feature type="region of interest" description="Disordered" evidence="11">
    <location>
        <begin position="1"/>
        <end position="120"/>
    </location>
</feature>
<evidence type="ECO:0000313" key="13">
    <source>
        <dbReference type="Proteomes" id="UP001176941"/>
    </source>
</evidence>
<sequence>QVEDHPGSSDNLSINRLQRITIADPTEHHSEGNQSPENSASLWTGPQKKPHCMEVLEMRAKNPMPPPHKFKTNVLPSQPHDSSSDCQRGSPISSEEGRRGDRKHRDDITAAPLLPRHHLPTQLLSIEGSLVLQRQQEQSHEEMQAELAAQKLAERPNIKMQSCNPEGESSRRYQEVRDEDDDQSS</sequence>
<keyword evidence="13" id="KW-1185">Reference proteome</keyword>
<evidence type="ECO:0000256" key="6">
    <source>
        <dbReference type="ARBA" id="ARBA00023163"/>
    </source>
</evidence>
<evidence type="ECO:0000256" key="7">
    <source>
        <dbReference type="ARBA" id="ARBA00023242"/>
    </source>
</evidence>
<feature type="compositionally biased region" description="Basic and acidic residues" evidence="11">
    <location>
        <begin position="51"/>
        <end position="60"/>
    </location>
</feature>
<evidence type="ECO:0000256" key="1">
    <source>
        <dbReference type="ARBA" id="ARBA00004123"/>
    </source>
</evidence>
<evidence type="ECO:0000256" key="8">
    <source>
        <dbReference type="ARBA" id="ARBA00024236"/>
    </source>
</evidence>
<keyword evidence="3" id="KW-0240">DNA-directed RNA polymerase</keyword>